<dbReference type="PANTHER" id="PTHR20861:SF1">
    <property type="entry name" value="HOMOSERINE KINASE"/>
    <property type="match status" value="1"/>
</dbReference>
<keyword evidence="4 7" id="KW-0547">Nucleotide-binding</keyword>
<comment type="pathway">
    <text evidence="7">Amino-acid biosynthesis; L-threonine biosynthesis; L-threonine from L-aspartate: step 4/5.</text>
</comment>
<dbReference type="InterPro" id="IPR006204">
    <property type="entry name" value="GHMP_kinase_N_dom"/>
</dbReference>
<dbReference type="RefSeq" id="WP_124799076.1">
    <property type="nucleotide sequence ID" value="NZ_CP034170.1"/>
</dbReference>
<evidence type="ECO:0000313" key="13">
    <source>
        <dbReference type="Proteomes" id="UP000268084"/>
    </source>
</evidence>
<gene>
    <name evidence="7" type="primary">thrB</name>
    <name evidence="12" type="ORF">EH165_08445</name>
</gene>
<comment type="catalytic activity">
    <reaction evidence="7">
        <text>L-homoserine + ATP = O-phospho-L-homoserine + ADP + H(+)</text>
        <dbReference type="Rhea" id="RHEA:13985"/>
        <dbReference type="ChEBI" id="CHEBI:15378"/>
        <dbReference type="ChEBI" id="CHEBI:30616"/>
        <dbReference type="ChEBI" id="CHEBI:57476"/>
        <dbReference type="ChEBI" id="CHEBI:57590"/>
        <dbReference type="ChEBI" id="CHEBI:456216"/>
        <dbReference type="EC" id="2.7.1.39"/>
    </reaction>
</comment>
<dbReference type="InterPro" id="IPR036554">
    <property type="entry name" value="GHMP_kinase_C_sf"/>
</dbReference>
<dbReference type="PRINTS" id="PR00958">
    <property type="entry name" value="HOMSERKINASE"/>
</dbReference>
<keyword evidence="3 7" id="KW-0791">Threonine biosynthesis</keyword>
<dbReference type="GO" id="GO:0005524">
    <property type="term" value="F:ATP binding"/>
    <property type="evidence" value="ECO:0007669"/>
    <property type="project" value="UniProtKB-UniRule"/>
</dbReference>
<dbReference type="InterPro" id="IPR013750">
    <property type="entry name" value="GHMP_kinase_C_dom"/>
</dbReference>
<dbReference type="AlphaFoldDB" id="A0A3G8ZMY6"/>
<evidence type="ECO:0000256" key="7">
    <source>
        <dbReference type="HAMAP-Rule" id="MF_00384"/>
    </source>
</evidence>
<evidence type="ECO:0000256" key="8">
    <source>
        <dbReference type="NCBIfam" id="TIGR00191"/>
    </source>
</evidence>
<comment type="function">
    <text evidence="7">Catalyzes the ATP-dependent phosphorylation of L-homoserine to L-homoserine phosphate.</text>
</comment>
<dbReference type="KEGG" id="nak:EH165_08445"/>
<name>A0A3G8ZMY6_9ACTN</name>
<dbReference type="Pfam" id="PF00288">
    <property type="entry name" value="GHMP_kinases_N"/>
    <property type="match status" value="1"/>
</dbReference>
<evidence type="ECO:0000313" key="12">
    <source>
        <dbReference type="EMBL" id="AZI58167.1"/>
    </source>
</evidence>
<dbReference type="SUPFAM" id="SSF54211">
    <property type="entry name" value="Ribosomal protein S5 domain 2-like"/>
    <property type="match status" value="1"/>
</dbReference>
<sequence>MASVSTSQPDARGGEYRVTVRVPATSANLGPGYDCFGLAMARYDEVTAHIIEGPSQVRVRGVGARTVPLDDRHLVLRAAARVFARSGESAPALALECVNRIPHGGGQGSSAAATVAGMMLARALGGPAAQALTDDDILALATEMEGHPDNVAPAIFGGLTVSWTPVERAVKTIRAQVHPTIELVVFSAQTHSSTKAARNMLPMNISHRDAAANSAATAVLLHALTVDPSYLMDGTVDLLHQSYRSSAMPASANLVARLRSAGVAAVISGAGPSVLALSTGALDLAPWDGVQGFTSDRLGVDAAGAIVKAATTGDEAGPAYSASSAIDPGKNDTP</sequence>
<dbReference type="GO" id="GO:0009088">
    <property type="term" value="P:threonine biosynthetic process"/>
    <property type="evidence" value="ECO:0007669"/>
    <property type="project" value="UniProtKB-UniRule"/>
</dbReference>
<evidence type="ECO:0000256" key="2">
    <source>
        <dbReference type="ARBA" id="ARBA00022679"/>
    </source>
</evidence>
<evidence type="ECO:0000256" key="4">
    <source>
        <dbReference type="ARBA" id="ARBA00022741"/>
    </source>
</evidence>
<dbReference type="InterPro" id="IPR000870">
    <property type="entry name" value="Homoserine_kinase"/>
</dbReference>
<accession>A0A3G8ZMY6</accession>
<dbReference type="Gene3D" id="3.30.230.10">
    <property type="match status" value="1"/>
</dbReference>
<keyword evidence="1 7" id="KW-0028">Amino-acid biosynthesis</keyword>
<dbReference type="InterPro" id="IPR014721">
    <property type="entry name" value="Ribsml_uS5_D2-typ_fold_subgr"/>
</dbReference>
<dbReference type="InterPro" id="IPR020568">
    <property type="entry name" value="Ribosomal_Su5_D2-typ_SF"/>
</dbReference>
<proteinExistence type="inferred from homology"/>
<keyword evidence="7" id="KW-0963">Cytoplasm</keyword>
<dbReference type="EMBL" id="CP034170">
    <property type="protein sequence ID" value="AZI58167.1"/>
    <property type="molecule type" value="Genomic_DNA"/>
</dbReference>
<dbReference type="PANTHER" id="PTHR20861">
    <property type="entry name" value="HOMOSERINE/4-DIPHOSPHOCYTIDYL-2-C-METHYL-D-ERYTHRITOL KINASE"/>
    <property type="match status" value="1"/>
</dbReference>
<dbReference type="Gene3D" id="3.30.70.890">
    <property type="entry name" value="GHMP kinase, C-terminal domain"/>
    <property type="match status" value="1"/>
</dbReference>
<evidence type="ECO:0000256" key="6">
    <source>
        <dbReference type="ARBA" id="ARBA00022840"/>
    </source>
</evidence>
<dbReference type="EC" id="2.7.1.39" evidence="7 8"/>
<keyword evidence="13" id="KW-1185">Reference proteome</keyword>
<protein>
    <recommendedName>
        <fullName evidence="7 8">Homoserine kinase</fullName>
        <shortName evidence="7">HK</shortName>
        <shortName evidence="7">HSK</shortName>
        <ecNumber evidence="7 8">2.7.1.39</ecNumber>
    </recommendedName>
</protein>
<dbReference type="UniPathway" id="UPA00050">
    <property type="reaction ID" value="UER00064"/>
</dbReference>
<feature type="domain" description="GHMP kinase C-terminal" evidence="11">
    <location>
        <begin position="238"/>
        <end position="278"/>
    </location>
</feature>
<evidence type="ECO:0000256" key="5">
    <source>
        <dbReference type="ARBA" id="ARBA00022777"/>
    </source>
</evidence>
<keyword evidence="5 7" id="KW-0418">Kinase</keyword>
<reference evidence="12 13" key="2">
    <citation type="submission" date="2018-12" db="EMBL/GenBank/DDBJ databases">
        <title>Nakamurella antarcticus sp. nov., isolated from Antarctica South Shetland Islands soil.</title>
        <authorList>
            <person name="Peng F."/>
        </authorList>
    </citation>
    <scope>NUCLEOTIDE SEQUENCE [LARGE SCALE GENOMIC DNA]</scope>
    <source>
        <strain evidence="12 13">S14-144</strain>
    </source>
</reference>
<evidence type="ECO:0000259" key="10">
    <source>
        <dbReference type="Pfam" id="PF00288"/>
    </source>
</evidence>
<dbReference type="SUPFAM" id="SSF55060">
    <property type="entry name" value="GHMP Kinase, C-terminal domain"/>
    <property type="match status" value="1"/>
</dbReference>
<evidence type="ECO:0000259" key="11">
    <source>
        <dbReference type="Pfam" id="PF08544"/>
    </source>
</evidence>
<comment type="similarity">
    <text evidence="7">Belongs to the GHMP kinase family. Homoserine kinase subfamily.</text>
</comment>
<feature type="domain" description="GHMP kinase N-terminal" evidence="10">
    <location>
        <begin position="74"/>
        <end position="158"/>
    </location>
</feature>
<evidence type="ECO:0000256" key="9">
    <source>
        <dbReference type="SAM" id="MobiDB-lite"/>
    </source>
</evidence>
<dbReference type="Pfam" id="PF08544">
    <property type="entry name" value="GHMP_kinases_C"/>
    <property type="match status" value="1"/>
</dbReference>
<reference evidence="12 13" key="1">
    <citation type="submission" date="2018-11" db="EMBL/GenBank/DDBJ databases">
        <authorList>
            <person name="Da X."/>
        </authorList>
    </citation>
    <scope>NUCLEOTIDE SEQUENCE [LARGE SCALE GENOMIC DNA]</scope>
    <source>
        <strain evidence="12 13">S14-144</strain>
    </source>
</reference>
<keyword evidence="6 7" id="KW-0067">ATP-binding</keyword>
<organism evidence="12 13">
    <name type="scientific">Nakamurella antarctica</name>
    <dbReference type="NCBI Taxonomy" id="1902245"/>
    <lineage>
        <taxon>Bacteria</taxon>
        <taxon>Bacillati</taxon>
        <taxon>Actinomycetota</taxon>
        <taxon>Actinomycetes</taxon>
        <taxon>Nakamurellales</taxon>
        <taxon>Nakamurellaceae</taxon>
        <taxon>Nakamurella</taxon>
    </lineage>
</organism>
<comment type="caution">
    <text evidence="7">Lacks conserved residue(s) required for the propagation of feature annotation.</text>
</comment>
<evidence type="ECO:0000256" key="3">
    <source>
        <dbReference type="ARBA" id="ARBA00022697"/>
    </source>
</evidence>
<dbReference type="GO" id="GO:0005737">
    <property type="term" value="C:cytoplasm"/>
    <property type="evidence" value="ECO:0007669"/>
    <property type="project" value="UniProtKB-SubCell"/>
</dbReference>
<dbReference type="GO" id="GO:0004413">
    <property type="term" value="F:homoserine kinase activity"/>
    <property type="evidence" value="ECO:0007669"/>
    <property type="project" value="UniProtKB-UniRule"/>
</dbReference>
<comment type="subcellular location">
    <subcellularLocation>
        <location evidence="7">Cytoplasm</location>
    </subcellularLocation>
</comment>
<dbReference type="OrthoDB" id="9769912at2"/>
<dbReference type="NCBIfam" id="TIGR00191">
    <property type="entry name" value="thrB"/>
    <property type="match status" value="1"/>
</dbReference>
<keyword evidence="2 7" id="KW-0808">Transferase</keyword>
<feature type="region of interest" description="Disordered" evidence="9">
    <location>
        <begin position="314"/>
        <end position="334"/>
    </location>
</feature>
<dbReference type="Proteomes" id="UP000268084">
    <property type="component" value="Chromosome"/>
</dbReference>
<evidence type="ECO:0000256" key="1">
    <source>
        <dbReference type="ARBA" id="ARBA00022605"/>
    </source>
</evidence>
<dbReference type="HAMAP" id="MF_00384">
    <property type="entry name" value="Homoser_kinase"/>
    <property type="match status" value="1"/>
</dbReference>